<dbReference type="GO" id="GO:0080120">
    <property type="term" value="P:CAAX-box protein maturation"/>
    <property type="evidence" value="ECO:0007669"/>
    <property type="project" value="UniProtKB-ARBA"/>
</dbReference>
<keyword evidence="1" id="KW-0472">Membrane</keyword>
<evidence type="ECO:0000313" key="3">
    <source>
        <dbReference type="EMBL" id="KTG30426.1"/>
    </source>
</evidence>
<feature type="transmembrane region" description="Helical" evidence="1">
    <location>
        <begin position="48"/>
        <end position="66"/>
    </location>
</feature>
<keyword evidence="1" id="KW-1133">Transmembrane helix</keyword>
<accession>A0A0W1SVE5</accession>
<reference evidence="3 4" key="1">
    <citation type="submission" date="2015-12" db="EMBL/GenBank/DDBJ databases">
        <title>Haloferax profundi sp. nov. isolated from the Discovery deep brine-seawater interface in the Red Sea.</title>
        <authorList>
            <person name="Zhang G."/>
            <person name="Stingl U."/>
            <person name="Rashid M."/>
        </authorList>
    </citation>
    <scope>NUCLEOTIDE SEQUENCE [LARGE SCALE GENOMIC DNA]</scope>
    <source>
        <strain evidence="3 4">SB29</strain>
    </source>
</reference>
<dbReference type="InterPro" id="IPR003675">
    <property type="entry name" value="Rce1/LyrA-like_dom"/>
</dbReference>
<dbReference type="RefSeq" id="WP_058571016.1">
    <property type="nucleotide sequence ID" value="NZ_LOPV01000048.1"/>
</dbReference>
<dbReference type="OrthoDB" id="28575at2157"/>
<comment type="caution">
    <text evidence="3">The sequence shown here is derived from an EMBL/GenBank/DDBJ whole genome shotgun (WGS) entry which is preliminary data.</text>
</comment>
<dbReference type="PANTHER" id="PTHR35797:SF1">
    <property type="entry name" value="PROTEASE"/>
    <property type="match status" value="1"/>
</dbReference>
<feature type="transmembrane region" description="Helical" evidence="1">
    <location>
        <begin position="200"/>
        <end position="219"/>
    </location>
</feature>
<proteinExistence type="predicted"/>
<feature type="transmembrane region" description="Helical" evidence="1">
    <location>
        <begin position="20"/>
        <end position="42"/>
    </location>
</feature>
<evidence type="ECO:0000313" key="4">
    <source>
        <dbReference type="Proteomes" id="UP000053157"/>
    </source>
</evidence>
<keyword evidence="4" id="KW-1185">Reference proteome</keyword>
<feature type="domain" description="CAAX prenyl protease 2/Lysostaphin resistance protein A-like" evidence="2">
    <location>
        <begin position="133"/>
        <end position="238"/>
    </location>
</feature>
<dbReference type="Pfam" id="PF02517">
    <property type="entry name" value="Rce1-like"/>
    <property type="match status" value="1"/>
</dbReference>
<dbReference type="Proteomes" id="UP000053157">
    <property type="component" value="Unassembled WGS sequence"/>
</dbReference>
<dbReference type="AlphaFoldDB" id="A0A0W1SVE5"/>
<evidence type="ECO:0000256" key="1">
    <source>
        <dbReference type="SAM" id="Phobius"/>
    </source>
</evidence>
<feature type="transmembrane region" description="Helical" evidence="1">
    <location>
        <begin position="91"/>
        <end position="114"/>
    </location>
</feature>
<feature type="transmembrane region" description="Helical" evidence="1">
    <location>
        <begin position="160"/>
        <end position="180"/>
    </location>
</feature>
<feature type="transmembrane region" description="Helical" evidence="1">
    <location>
        <begin position="249"/>
        <end position="267"/>
    </location>
</feature>
<protein>
    <recommendedName>
        <fullName evidence="2">CAAX prenyl protease 2/Lysostaphin resistance protein A-like domain-containing protein</fullName>
    </recommendedName>
</protein>
<gene>
    <name evidence="3" type="ORF">AUR66_07900</name>
</gene>
<sequence>MGQTATPTVFAGKRGLVGYVAIYLGWAWFFWSLVVLSGASVWSFPNVLLFYVGAISPALAGVLMVYRRSGVAGLRRLGDRIVNVRRIRPRWYLVIVGLYPAITLAAAGIAVLVGAETTPLNPAEALERLVTPLSLFAFFGFTLGAGLVEETGSTGYFLDRLIAVWNPTVAGVVSGVVWASWHIPLFLMDGYYSQASYQPIVWRFFATFVFLETLYAWLYDNTDQSVLAAILFHLMINLTGEVLAPSQQVRWYAFYLTILVAVAVVGWRKREAIGQQVRSVGT</sequence>
<organism evidence="3 4">
    <name type="scientific">Haloferax profundi</name>
    <dbReference type="NCBI Taxonomy" id="1544718"/>
    <lineage>
        <taxon>Archaea</taxon>
        <taxon>Methanobacteriati</taxon>
        <taxon>Methanobacteriota</taxon>
        <taxon>Stenosarchaea group</taxon>
        <taxon>Halobacteria</taxon>
        <taxon>Halobacteriales</taxon>
        <taxon>Haloferacaceae</taxon>
        <taxon>Haloferax</taxon>
    </lineage>
</organism>
<feature type="transmembrane region" description="Helical" evidence="1">
    <location>
        <begin position="226"/>
        <end position="243"/>
    </location>
</feature>
<dbReference type="InterPro" id="IPR042150">
    <property type="entry name" value="MmRce1-like"/>
</dbReference>
<dbReference type="EMBL" id="LOPV01000048">
    <property type="protein sequence ID" value="KTG30426.1"/>
    <property type="molecule type" value="Genomic_DNA"/>
</dbReference>
<keyword evidence="1" id="KW-0812">Transmembrane</keyword>
<feature type="transmembrane region" description="Helical" evidence="1">
    <location>
        <begin position="129"/>
        <end position="148"/>
    </location>
</feature>
<dbReference type="GO" id="GO:0004175">
    <property type="term" value="F:endopeptidase activity"/>
    <property type="evidence" value="ECO:0007669"/>
    <property type="project" value="UniProtKB-ARBA"/>
</dbReference>
<name>A0A0W1SVE5_9EURY</name>
<evidence type="ECO:0000259" key="2">
    <source>
        <dbReference type="Pfam" id="PF02517"/>
    </source>
</evidence>
<dbReference type="PANTHER" id="PTHR35797">
    <property type="entry name" value="PROTEASE-RELATED"/>
    <property type="match status" value="1"/>
</dbReference>